<name>A0ABN7AV99_9HEMI</name>
<keyword evidence="2" id="KW-1185">Reference proteome</keyword>
<organism evidence="1 2">
    <name type="scientific">Nesidiocoris tenuis</name>
    <dbReference type="NCBI Taxonomy" id="355587"/>
    <lineage>
        <taxon>Eukaryota</taxon>
        <taxon>Metazoa</taxon>
        <taxon>Ecdysozoa</taxon>
        <taxon>Arthropoda</taxon>
        <taxon>Hexapoda</taxon>
        <taxon>Insecta</taxon>
        <taxon>Pterygota</taxon>
        <taxon>Neoptera</taxon>
        <taxon>Paraneoptera</taxon>
        <taxon>Hemiptera</taxon>
        <taxon>Heteroptera</taxon>
        <taxon>Panheteroptera</taxon>
        <taxon>Cimicomorpha</taxon>
        <taxon>Miridae</taxon>
        <taxon>Dicyphina</taxon>
        <taxon>Nesidiocoris</taxon>
    </lineage>
</organism>
<reference evidence="1 2" key="1">
    <citation type="submission" date="2023-09" db="EMBL/GenBank/DDBJ databases">
        <title>Nesidiocoris tenuis whole genome shotgun sequence.</title>
        <authorList>
            <person name="Shibata T."/>
            <person name="Shimoda M."/>
            <person name="Kobayashi T."/>
            <person name="Uehara T."/>
        </authorList>
    </citation>
    <scope>NUCLEOTIDE SEQUENCE [LARGE SCALE GENOMIC DNA]</scope>
    <source>
        <strain evidence="1 2">Japan</strain>
    </source>
</reference>
<evidence type="ECO:0000313" key="1">
    <source>
        <dbReference type="EMBL" id="BES95928.1"/>
    </source>
</evidence>
<evidence type="ECO:0008006" key="3">
    <source>
        <dbReference type="Google" id="ProtNLM"/>
    </source>
</evidence>
<evidence type="ECO:0000313" key="2">
    <source>
        <dbReference type="Proteomes" id="UP001307889"/>
    </source>
</evidence>
<proteinExistence type="predicted"/>
<accession>A0ABN7AV99</accession>
<gene>
    <name evidence="1" type="ORF">NTJ_08737</name>
</gene>
<dbReference type="Proteomes" id="UP001307889">
    <property type="component" value="Chromosome 6"/>
</dbReference>
<dbReference type="EMBL" id="AP028914">
    <property type="protein sequence ID" value="BES95928.1"/>
    <property type="molecule type" value="Genomic_DNA"/>
</dbReference>
<sequence>MTLRPSLSFPTLFTITSSSSLAFRIRMIESLSLLFCLLSVTRSHCFSSGRLRGVSLSRAIFLPVSQYWIQVAISRMCERTLCFALYERFDLISEFCKVTLASKSTWDLTAVNTGTTQEGVDRWILGNPKLLIS</sequence>
<protein>
    <recommendedName>
        <fullName evidence="3">Secreted protein</fullName>
    </recommendedName>
</protein>